<dbReference type="Pfam" id="PF13596">
    <property type="entry name" value="PAS_10"/>
    <property type="match status" value="1"/>
</dbReference>
<comment type="caution">
    <text evidence="2">The sequence shown here is derived from an EMBL/GenBank/DDBJ whole genome shotgun (WGS) entry which is preliminary data.</text>
</comment>
<name>A0A318ERY0_9FIRM</name>
<evidence type="ECO:0000313" key="2">
    <source>
        <dbReference type="EMBL" id="PXV90335.1"/>
    </source>
</evidence>
<organism evidence="2 3">
    <name type="scientific">Lachnotalea glycerini</name>
    <dbReference type="NCBI Taxonomy" id="1763509"/>
    <lineage>
        <taxon>Bacteria</taxon>
        <taxon>Bacillati</taxon>
        <taxon>Bacillota</taxon>
        <taxon>Clostridia</taxon>
        <taxon>Lachnospirales</taxon>
        <taxon>Lachnospiraceae</taxon>
        <taxon>Lachnotalea</taxon>
    </lineage>
</organism>
<protein>
    <submittedName>
        <fullName evidence="2">Diguanylate cyclase (GGDEF)-like protein</fullName>
    </submittedName>
</protein>
<reference evidence="2 3" key="1">
    <citation type="submission" date="2018-05" db="EMBL/GenBank/DDBJ databases">
        <title>Genomic Encyclopedia of Type Strains, Phase IV (KMG-IV): sequencing the most valuable type-strain genomes for metagenomic binning, comparative biology and taxonomic classification.</title>
        <authorList>
            <person name="Goeker M."/>
        </authorList>
    </citation>
    <scope>NUCLEOTIDE SEQUENCE [LARGE SCALE GENOMIC DNA]</scope>
    <source>
        <strain evidence="2 3">DSM 28816</strain>
    </source>
</reference>
<dbReference type="Gene3D" id="3.30.450.20">
    <property type="entry name" value="PAS domain"/>
    <property type="match status" value="1"/>
</dbReference>
<dbReference type="AlphaFoldDB" id="A0A318ERY0"/>
<proteinExistence type="predicted"/>
<evidence type="ECO:0000259" key="1">
    <source>
        <dbReference type="PROSITE" id="PS50887"/>
    </source>
</evidence>
<dbReference type="PROSITE" id="PS50887">
    <property type="entry name" value="GGDEF"/>
    <property type="match status" value="1"/>
</dbReference>
<dbReference type="RefSeq" id="WP_110291160.1">
    <property type="nucleotide sequence ID" value="NZ_QICS01000005.1"/>
</dbReference>
<dbReference type="GO" id="GO:0052621">
    <property type="term" value="F:diguanylate cyclase activity"/>
    <property type="evidence" value="ECO:0007669"/>
    <property type="project" value="TreeGrafter"/>
</dbReference>
<dbReference type="InterPro" id="IPR000160">
    <property type="entry name" value="GGDEF_dom"/>
</dbReference>
<dbReference type="Proteomes" id="UP000247523">
    <property type="component" value="Unassembled WGS sequence"/>
</dbReference>
<dbReference type="Gene3D" id="3.30.70.270">
    <property type="match status" value="1"/>
</dbReference>
<dbReference type="InterPro" id="IPR029787">
    <property type="entry name" value="Nucleotide_cyclase"/>
</dbReference>
<accession>A0A318ERY0</accession>
<evidence type="ECO:0000313" key="3">
    <source>
        <dbReference type="Proteomes" id="UP000247523"/>
    </source>
</evidence>
<dbReference type="SMART" id="SM00267">
    <property type="entry name" value="GGDEF"/>
    <property type="match status" value="1"/>
</dbReference>
<dbReference type="Pfam" id="PF00990">
    <property type="entry name" value="GGDEF"/>
    <property type="match status" value="1"/>
</dbReference>
<sequence>MELKKLSHLIMSSENILIQKVLGYAKAYDYVKYTSTLTEAWRQSIAGLSEAMVKCMRQSDCIPELNQNEDFTQGEIALFGIEEAKKHRLRGITITMFLGLMKYYQQSYLDLVNEENDFLFEEKQYFLLYIRRYFDRVELGFISEWTSSSQDKKLLFFQEMNRKMTNEKNKYLTIFESIYDPIILVDKENNIENINYQAANIFWGIPVSGSKYYSNLNTNTELDWLKQELDYFIGLKQDEVIREKVTETKYGQKTFQIKMKKMLDISEKYSGTVIIFNDITERLKVEKQLQKQYKELEFYAYIDPMTGALNRRTGLVTLEKEINLLDGNNHTLAIAFIDIDGLKAVNDTYGHMDGDELIINIIRTLQTVVGEENIVSRMGGDEFLIIAPGSDEEKLSNVMEQVVSKLAEYDETKAKPYKHSFSYGIIEVSTYLKNDINELIKLADQKMYQHKLRKKG</sequence>
<dbReference type="PANTHER" id="PTHR45138">
    <property type="entry name" value="REGULATORY COMPONENTS OF SENSORY TRANSDUCTION SYSTEM"/>
    <property type="match status" value="1"/>
</dbReference>
<dbReference type="InterPro" id="IPR050469">
    <property type="entry name" value="Diguanylate_Cyclase"/>
</dbReference>
<dbReference type="NCBIfam" id="TIGR00254">
    <property type="entry name" value="GGDEF"/>
    <property type="match status" value="1"/>
</dbReference>
<dbReference type="PANTHER" id="PTHR45138:SF23">
    <property type="entry name" value="SIGNALING PROTEIN"/>
    <property type="match status" value="1"/>
</dbReference>
<dbReference type="EMBL" id="QICS01000005">
    <property type="protein sequence ID" value="PXV90335.1"/>
    <property type="molecule type" value="Genomic_DNA"/>
</dbReference>
<dbReference type="GO" id="GO:0005886">
    <property type="term" value="C:plasma membrane"/>
    <property type="evidence" value="ECO:0007669"/>
    <property type="project" value="TreeGrafter"/>
</dbReference>
<dbReference type="SUPFAM" id="SSF55073">
    <property type="entry name" value="Nucleotide cyclase"/>
    <property type="match status" value="1"/>
</dbReference>
<dbReference type="CDD" id="cd01949">
    <property type="entry name" value="GGDEF"/>
    <property type="match status" value="1"/>
</dbReference>
<dbReference type="GO" id="GO:1902201">
    <property type="term" value="P:negative regulation of bacterial-type flagellum-dependent cell motility"/>
    <property type="evidence" value="ECO:0007669"/>
    <property type="project" value="TreeGrafter"/>
</dbReference>
<feature type="domain" description="GGDEF" evidence="1">
    <location>
        <begin position="330"/>
        <end position="456"/>
    </location>
</feature>
<dbReference type="GO" id="GO:0043709">
    <property type="term" value="P:cell adhesion involved in single-species biofilm formation"/>
    <property type="evidence" value="ECO:0007669"/>
    <property type="project" value="TreeGrafter"/>
</dbReference>
<gene>
    <name evidence="2" type="ORF">C8E03_105245</name>
</gene>
<dbReference type="InterPro" id="IPR043128">
    <property type="entry name" value="Rev_trsase/Diguanyl_cyclase"/>
</dbReference>